<comment type="caution">
    <text evidence="9">The sequence shown here is derived from an EMBL/GenBank/DDBJ whole genome shotgun (WGS) entry which is preliminary data.</text>
</comment>
<organism evidence="9">
    <name type="scientific">Tanacetum cinerariifolium</name>
    <name type="common">Dalmatian daisy</name>
    <name type="synonym">Chrysanthemum cinerariifolium</name>
    <dbReference type="NCBI Taxonomy" id="118510"/>
    <lineage>
        <taxon>Eukaryota</taxon>
        <taxon>Viridiplantae</taxon>
        <taxon>Streptophyta</taxon>
        <taxon>Embryophyta</taxon>
        <taxon>Tracheophyta</taxon>
        <taxon>Spermatophyta</taxon>
        <taxon>Magnoliopsida</taxon>
        <taxon>eudicotyledons</taxon>
        <taxon>Gunneridae</taxon>
        <taxon>Pentapetalae</taxon>
        <taxon>asterids</taxon>
        <taxon>campanulids</taxon>
        <taxon>Asterales</taxon>
        <taxon>Asteraceae</taxon>
        <taxon>Asteroideae</taxon>
        <taxon>Anthemideae</taxon>
        <taxon>Anthemidinae</taxon>
        <taxon>Tanacetum</taxon>
    </lineage>
</organism>
<evidence type="ECO:0000256" key="7">
    <source>
        <dbReference type="SAM" id="MobiDB-lite"/>
    </source>
</evidence>
<feature type="region of interest" description="Disordered" evidence="7">
    <location>
        <begin position="210"/>
        <end position="235"/>
    </location>
</feature>
<sequence length="235" mass="26086">MDIPSPRTLKQMQSLSGKLAALNRFLSKSAERSLPFLDTLKKCTNKKDFRWTEAVEAAFLEMKKLVYELLTLTTPKKGKTLMMYLAAANKAVSAMLLTKRDGRHMPIHYVSRSLQRAKVNYAPMEKLDLALVHAARRLKRYFQAHPIKFITDSPIGQVLNNSGASGRLANWAIELGAYGITYVPRVAVKGQVLADFLADTSIKVNATPEVASTPRVEDIPESSNARKNLTSGPRA</sequence>
<keyword evidence="6" id="KW-0695">RNA-directed DNA polymerase</keyword>
<dbReference type="InterPro" id="IPR043502">
    <property type="entry name" value="DNA/RNA_pol_sf"/>
</dbReference>
<evidence type="ECO:0000256" key="6">
    <source>
        <dbReference type="ARBA" id="ARBA00022918"/>
    </source>
</evidence>
<keyword evidence="5" id="KW-0378">Hydrolase</keyword>
<evidence type="ECO:0000313" key="9">
    <source>
        <dbReference type="EMBL" id="GEU85232.1"/>
    </source>
</evidence>
<name>A0A6L2NJC1_TANCI</name>
<dbReference type="EMBL" id="BKCJ010009065">
    <property type="protein sequence ID" value="GEU85232.1"/>
    <property type="molecule type" value="Genomic_DNA"/>
</dbReference>
<dbReference type="PANTHER" id="PTHR48475">
    <property type="entry name" value="RIBONUCLEASE H"/>
    <property type="match status" value="1"/>
</dbReference>
<dbReference type="Gene3D" id="3.30.70.270">
    <property type="match status" value="1"/>
</dbReference>
<dbReference type="PANTHER" id="PTHR48475:SF2">
    <property type="entry name" value="RIBONUCLEASE H"/>
    <property type="match status" value="1"/>
</dbReference>
<dbReference type="GO" id="GO:0003964">
    <property type="term" value="F:RNA-directed DNA polymerase activity"/>
    <property type="evidence" value="ECO:0007669"/>
    <property type="project" value="UniProtKB-KW"/>
</dbReference>
<keyword evidence="4" id="KW-0255">Endonuclease</keyword>
<protein>
    <submittedName>
        <fullName evidence="9">Protein NYNRIN-like</fullName>
    </submittedName>
</protein>
<dbReference type="AlphaFoldDB" id="A0A6L2NJC1"/>
<dbReference type="InterPro" id="IPR043128">
    <property type="entry name" value="Rev_trsase/Diguanyl_cyclase"/>
</dbReference>
<reference evidence="9" key="1">
    <citation type="journal article" date="2019" name="Sci. Rep.">
        <title>Draft genome of Tanacetum cinerariifolium, the natural source of mosquito coil.</title>
        <authorList>
            <person name="Yamashiro T."/>
            <person name="Shiraishi A."/>
            <person name="Satake H."/>
            <person name="Nakayama K."/>
        </authorList>
    </citation>
    <scope>NUCLEOTIDE SEQUENCE</scope>
</reference>
<gene>
    <name evidence="9" type="ORF">Tci_057210</name>
</gene>
<dbReference type="InterPro" id="IPR041373">
    <property type="entry name" value="RT_RNaseH"/>
</dbReference>
<dbReference type="GO" id="GO:0004519">
    <property type="term" value="F:endonuclease activity"/>
    <property type="evidence" value="ECO:0007669"/>
    <property type="project" value="UniProtKB-KW"/>
</dbReference>
<keyword evidence="2" id="KW-0548">Nucleotidyltransferase</keyword>
<feature type="compositionally biased region" description="Polar residues" evidence="7">
    <location>
        <begin position="221"/>
        <end position="235"/>
    </location>
</feature>
<evidence type="ECO:0000256" key="5">
    <source>
        <dbReference type="ARBA" id="ARBA00022801"/>
    </source>
</evidence>
<dbReference type="SUPFAM" id="SSF56672">
    <property type="entry name" value="DNA/RNA polymerases"/>
    <property type="match status" value="1"/>
</dbReference>
<keyword evidence="1" id="KW-0808">Transferase</keyword>
<dbReference type="GO" id="GO:0016787">
    <property type="term" value="F:hydrolase activity"/>
    <property type="evidence" value="ECO:0007669"/>
    <property type="project" value="UniProtKB-KW"/>
</dbReference>
<evidence type="ECO:0000256" key="1">
    <source>
        <dbReference type="ARBA" id="ARBA00022679"/>
    </source>
</evidence>
<evidence type="ECO:0000256" key="3">
    <source>
        <dbReference type="ARBA" id="ARBA00022722"/>
    </source>
</evidence>
<accession>A0A6L2NJC1</accession>
<keyword evidence="3" id="KW-0540">Nuclease</keyword>
<feature type="domain" description="Reverse transcriptase RNase H-like" evidence="8">
    <location>
        <begin position="79"/>
        <end position="178"/>
    </location>
</feature>
<evidence type="ECO:0000259" key="8">
    <source>
        <dbReference type="Pfam" id="PF17917"/>
    </source>
</evidence>
<dbReference type="Pfam" id="PF17917">
    <property type="entry name" value="RT_RNaseH"/>
    <property type="match status" value="1"/>
</dbReference>
<evidence type="ECO:0000256" key="2">
    <source>
        <dbReference type="ARBA" id="ARBA00022695"/>
    </source>
</evidence>
<evidence type="ECO:0000256" key="4">
    <source>
        <dbReference type="ARBA" id="ARBA00022759"/>
    </source>
</evidence>
<proteinExistence type="predicted"/>